<dbReference type="AlphaFoldDB" id="A0A8J6TSG0"/>
<evidence type="ECO:0000259" key="2">
    <source>
        <dbReference type="Pfam" id="PF03781"/>
    </source>
</evidence>
<accession>A0A8J6TSG0</accession>
<feature type="domain" description="Sulfatase-modifying factor enzyme-like" evidence="2">
    <location>
        <begin position="215"/>
        <end position="472"/>
    </location>
</feature>
<protein>
    <submittedName>
        <fullName evidence="3">SUMF1/EgtB/PvdO family nonheme iron enzyme</fullName>
    </submittedName>
</protein>
<dbReference type="Proteomes" id="UP000652681">
    <property type="component" value="Unassembled WGS sequence"/>
</dbReference>
<feature type="chain" id="PRO_5035174824" evidence="1">
    <location>
        <begin position="25"/>
        <end position="475"/>
    </location>
</feature>
<keyword evidence="4" id="KW-1185">Reference proteome</keyword>
<dbReference type="EMBL" id="JACVEL010000003">
    <property type="protein sequence ID" value="MBC9812172.1"/>
    <property type="molecule type" value="Genomic_DNA"/>
</dbReference>
<dbReference type="Gene3D" id="3.90.1580.10">
    <property type="entry name" value="paralog of FGE (formylglycine-generating enzyme)"/>
    <property type="match status" value="1"/>
</dbReference>
<organism evidence="3 4">
    <name type="scientific">Taishania pollutisoli</name>
    <dbReference type="NCBI Taxonomy" id="2766479"/>
    <lineage>
        <taxon>Bacteria</taxon>
        <taxon>Pseudomonadati</taxon>
        <taxon>Bacteroidota</taxon>
        <taxon>Flavobacteriia</taxon>
        <taxon>Flavobacteriales</taxon>
        <taxon>Crocinitomicaceae</taxon>
        <taxon>Taishania</taxon>
    </lineage>
</organism>
<dbReference type="RefSeq" id="WP_163490078.1">
    <property type="nucleotide sequence ID" value="NZ_JACVEL010000003.1"/>
</dbReference>
<dbReference type="GO" id="GO:0120147">
    <property type="term" value="F:formylglycine-generating oxidase activity"/>
    <property type="evidence" value="ECO:0007669"/>
    <property type="project" value="TreeGrafter"/>
</dbReference>
<comment type="caution">
    <text evidence="3">The sequence shown here is derived from an EMBL/GenBank/DDBJ whole genome shotgun (WGS) entry which is preliminary data.</text>
</comment>
<reference evidence="3" key="1">
    <citation type="submission" date="2020-09" db="EMBL/GenBank/DDBJ databases">
        <title>Taishania pollutisoli gen. nov., sp. nov., Isolated from Tetrabromobisphenol A-Contaminated Soil.</title>
        <authorList>
            <person name="Chen Q."/>
        </authorList>
    </citation>
    <scope>NUCLEOTIDE SEQUENCE</scope>
    <source>
        <strain evidence="3">CZZ-1</strain>
    </source>
</reference>
<dbReference type="InterPro" id="IPR016187">
    <property type="entry name" value="CTDL_fold"/>
</dbReference>
<dbReference type="PANTHER" id="PTHR23150:SF19">
    <property type="entry name" value="FORMYLGLYCINE-GENERATING ENZYME"/>
    <property type="match status" value="1"/>
</dbReference>
<evidence type="ECO:0000313" key="3">
    <source>
        <dbReference type="EMBL" id="MBC9812172.1"/>
    </source>
</evidence>
<evidence type="ECO:0000313" key="4">
    <source>
        <dbReference type="Proteomes" id="UP000652681"/>
    </source>
</evidence>
<name>A0A8J6TSG0_9FLAO</name>
<dbReference type="InterPro" id="IPR051043">
    <property type="entry name" value="Sulfatase_Mod_Factor_Kinase"/>
</dbReference>
<evidence type="ECO:0000256" key="1">
    <source>
        <dbReference type="SAM" id="SignalP"/>
    </source>
</evidence>
<proteinExistence type="predicted"/>
<sequence>MNAKLITYALSALLAFGMSNFSFSNNLIISSVTLTNDSTLTFSVSWENSWRTNNAPYNHDAVWLFVKKRDCASLQWSHVNLNPTTASHSTASPLEIYIDGRDGSTSSKGVFVRRSAAGAGNVSGVTVSLRMQGVTNGQYDFKVFGIEMVQIPQGAFQVGDGAAASTLKAGSTSNPFPITSEDAITAGTGATNLYSTTPVPLNLPANYPKGFKEIYCMKYEISQGQYVDFVNTLLSDQGAARQIVNGANRMAITGTWPVNVAGAPHRAMALLSWTDLLAYLDWSALRPMTELEFEKIARGPVAPVAGEYAWGTDLITDANTFVADGTATENSSTVITAGSGLANFNNNLILGPARCGFAAKPGTNRLQAAAGYYGVMELSGNVWEQAVSVSHATGVAFEGALGDGEISLSPNPGFADVPGWPSPTASIGATNSVVGRAIKGGAWVEAATALQISNRSNGAYIDGRRISSIGGRGVR</sequence>
<dbReference type="InterPro" id="IPR005532">
    <property type="entry name" value="SUMF_dom"/>
</dbReference>
<dbReference type="SUPFAM" id="SSF56436">
    <property type="entry name" value="C-type lectin-like"/>
    <property type="match status" value="1"/>
</dbReference>
<dbReference type="Pfam" id="PF03781">
    <property type="entry name" value="FGE-sulfatase"/>
    <property type="match status" value="1"/>
</dbReference>
<dbReference type="InterPro" id="IPR042095">
    <property type="entry name" value="SUMF_sf"/>
</dbReference>
<gene>
    <name evidence="3" type="ORF">H9Y05_06730</name>
</gene>
<dbReference type="PANTHER" id="PTHR23150">
    <property type="entry name" value="SULFATASE MODIFYING FACTOR 1, 2"/>
    <property type="match status" value="1"/>
</dbReference>
<feature type="signal peptide" evidence="1">
    <location>
        <begin position="1"/>
        <end position="24"/>
    </location>
</feature>
<keyword evidence="1" id="KW-0732">Signal</keyword>